<dbReference type="InterPro" id="IPR006116">
    <property type="entry name" value="NT_2-5OAS_ClassI-CCAase"/>
</dbReference>
<feature type="binding site" evidence="10">
    <location>
        <position position="164"/>
    </location>
    <ligand>
        <name>ATP</name>
        <dbReference type="ChEBI" id="CHEBI:30616"/>
    </ligand>
</feature>
<name>A0A8J7YNH8_9ARCH</name>
<evidence type="ECO:0000256" key="10">
    <source>
        <dbReference type="HAMAP-Rule" id="MF_01264"/>
    </source>
</evidence>
<evidence type="ECO:0000313" key="14">
    <source>
        <dbReference type="EMBL" id="MBX8631353.1"/>
    </source>
</evidence>
<keyword evidence="6 10" id="KW-0692">RNA repair</keyword>
<dbReference type="InterPro" id="IPR011068">
    <property type="entry name" value="NuclTrfase_I-like_C"/>
</dbReference>
<evidence type="ECO:0000256" key="1">
    <source>
        <dbReference type="ARBA" id="ARBA00022679"/>
    </source>
</evidence>
<comment type="catalytic activity">
    <reaction evidence="10">
        <text>a tRNA with a 3' CCA end + 2 CTP + ATP = a tRNA with a 3' CCACCA end + 3 diphosphate</text>
        <dbReference type="Rhea" id="RHEA:76235"/>
        <dbReference type="Rhea" id="RHEA-COMP:10468"/>
        <dbReference type="Rhea" id="RHEA-COMP:18655"/>
        <dbReference type="ChEBI" id="CHEBI:30616"/>
        <dbReference type="ChEBI" id="CHEBI:33019"/>
        <dbReference type="ChEBI" id="CHEBI:37563"/>
        <dbReference type="ChEBI" id="CHEBI:83071"/>
        <dbReference type="ChEBI" id="CHEBI:195187"/>
    </reaction>
</comment>
<organism evidence="14 16">
    <name type="scientific">Candidatus Sysuiplasma superficiale</name>
    <dbReference type="NCBI Taxonomy" id="2823368"/>
    <lineage>
        <taxon>Archaea</taxon>
        <taxon>Methanobacteriati</taxon>
        <taxon>Thermoplasmatota</taxon>
        <taxon>Thermoplasmata</taxon>
        <taxon>Candidatus Sysuiplasmatales</taxon>
        <taxon>Candidatus Sysuiplasmataceae</taxon>
        <taxon>Candidatus Sysuiplasma</taxon>
    </lineage>
</organism>
<feature type="binding site" evidence="10">
    <location>
        <position position="50"/>
    </location>
    <ligand>
        <name>ATP</name>
        <dbReference type="ChEBI" id="CHEBI:30616"/>
    </ligand>
</feature>
<dbReference type="InterPro" id="IPR043519">
    <property type="entry name" value="NT_sf"/>
</dbReference>
<dbReference type="NCBIfam" id="TIGR03671">
    <property type="entry name" value="cca_archaeal"/>
    <property type="match status" value="1"/>
</dbReference>
<dbReference type="GO" id="GO:0042245">
    <property type="term" value="P:RNA repair"/>
    <property type="evidence" value="ECO:0007669"/>
    <property type="project" value="UniProtKB-KW"/>
</dbReference>
<keyword evidence="8 10" id="KW-0460">Magnesium</keyword>
<dbReference type="SUPFAM" id="SSF55003">
    <property type="entry name" value="PAP/Archaeal CCA-adding enzyme, C-terminal domain"/>
    <property type="match status" value="1"/>
</dbReference>
<evidence type="ECO:0000256" key="2">
    <source>
        <dbReference type="ARBA" id="ARBA00022694"/>
    </source>
</evidence>
<dbReference type="Gene3D" id="1.10.1410.30">
    <property type="entry name" value="CCA tRNA nucleotidyltransferase, domain 2"/>
    <property type="match status" value="1"/>
</dbReference>
<feature type="binding site" evidence="10">
    <location>
        <position position="63"/>
    </location>
    <ligand>
        <name>Mg(2+)</name>
        <dbReference type="ChEBI" id="CHEBI:18420"/>
    </ligand>
</feature>
<dbReference type="GO" id="GO:0004810">
    <property type="term" value="F:CCA tRNA nucleotidyltransferase activity"/>
    <property type="evidence" value="ECO:0007669"/>
    <property type="project" value="UniProtKB-UniRule"/>
</dbReference>
<comment type="catalytic activity">
    <reaction evidence="10">
        <text>a tRNA precursor + 2 CTP + ATP = a tRNA with a 3' CCA end + 3 diphosphate</text>
        <dbReference type="Rhea" id="RHEA:14433"/>
        <dbReference type="Rhea" id="RHEA-COMP:10465"/>
        <dbReference type="Rhea" id="RHEA-COMP:10468"/>
        <dbReference type="ChEBI" id="CHEBI:30616"/>
        <dbReference type="ChEBI" id="CHEBI:33019"/>
        <dbReference type="ChEBI" id="CHEBI:37563"/>
        <dbReference type="ChEBI" id="CHEBI:74896"/>
        <dbReference type="ChEBI" id="CHEBI:83071"/>
        <dbReference type="EC" id="2.7.7.72"/>
    </reaction>
</comment>
<proteinExistence type="inferred from homology"/>
<keyword evidence="9 10" id="KW-0694">RNA-binding</keyword>
<dbReference type="EMBL" id="JAHEAC010000046">
    <property type="protein sequence ID" value="MBX8644231.1"/>
    <property type="molecule type" value="Genomic_DNA"/>
</dbReference>
<keyword evidence="4 10" id="KW-0479">Metal-binding</keyword>
<dbReference type="EMBL" id="JAGVSJ010000003">
    <property type="protein sequence ID" value="MBX8631353.1"/>
    <property type="molecule type" value="Genomic_DNA"/>
</dbReference>
<evidence type="ECO:0000256" key="3">
    <source>
        <dbReference type="ARBA" id="ARBA00022695"/>
    </source>
</evidence>
<feature type="domain" description="Polymerase nucleotidyl transferase" evidence="11">
    <location>
        <begin position="42"/>
        <end position="135"/>
    </location>
</feature>
<evidence type="ECO:0000256" key="6">
    <source>
        <dbReference type="ARBA" id="ARBA00022800"/>
    </source>
</evidence>
<feature type="binding site" evidence="10">
    <location>
        <position position="61"/>
    </location>
    <ligand>
        <name>Mg(2+)</name>
        <dbReference type="ChEBI" id="CHEBI:18420"/>
    </ligand>
</feature>
<evidence type="ECO:0000256" key="9">
    <source>
        <dbReference type="ARBA" id="ARBA00022884"/>
    </source>
</evidence>
<dbReference type="Pfam" id="PF21133">
    <property type="entry name" value="CAA_C"/>
    <property type="match status" value="1"/>
</dbReference>
<accession>A0A8J7YNH8</accession>
<keyword evidence="1 10" id="KW-0808">Transferase</keyword>
<evidence type="ECO:0000256" key="5">
    <source>
        <dbReference type="ARBA" id="ARBA00022741"/>
    </source>
</evidence>
<dbReference type="Gene3D" id="3.30.70.1550">
    <property type="entry name" value="Archaeal tRNA CCA-adding enzyme catalytic domain"/>
    <property type="match status" value="1"/>
</dbReference>
<gene>
    <name evidence="10 14" type="primary">cca</name>
    <name evidence="14" type="ORF">J9259_02360</name>
    <name evidence="15" type="ORF">KIY12_05860</name>
</gene>
<dbReference type="InterPro" id="IPR008229">
    <property type="entry name" value="CCA-adding_arc"/>
</dbReference>
<comment type="cofactor">
    <cofactor evidence="10">
        <name>Mg(2+)</name>
        <dbReference type="ChEBI" id="CHEBI:18420"/>
    </cofactor>
</comment>
<dbReference type="Pfam" id="PF09249">
    <property type="entry name" value="tRNA_NucTransf2"/>
    <property type="match status" value="1"/>
</dbReference>
<evidence type="ECO:0000313" key="15">
    <source>
        <dbReference type="EMBL" id="MBX8644231.1"/>
    </source>
</evidence>
<evidence type="ECO:0000256" key="7">
    <source>
        <dbReference type="ARBA" id="ARBA00022840"/>
    </source>
</evidence>
<feature type="binding site" evidence="10">
    <location>
        <position position="53"/>
    </location>
    <ligand>
        <name>ATP</name>
        <dbReference type="ChEBI" id="CHEBI:30616"/>
    </ligand>
</feature>
<evidence type="ECO:0000313" key="16">
    <source>
        <dbReference type="Proteomes" id="UP000716004"/>
    </source>
</evidence>
<keyword evidence="5 10" id="KW-0547">Nucleotide-binding</keyword>
<dbReference type="InterPro" id="IPR042090">
    <property type="entry name" value="CCA_tRNA_nucleotrans_2"/>
</dbReference>
<dbReference type="AlphaFoldDB" id="A0A8J7YNH8"/>
<dbReference type="Proteomes" id="UP000750197">
    <property type="component" value="Unassembled WGS sequence"/>
</dbReference>
<dbReference type="SUPFAM" id="SSF81631">
    <property type="entry name" value="PAP/OAS1 substrate-binding domain"/>
    <property type="match status" value="1"/>
</dbReference>
<comment type="miscellaneous">
    <text evidence="10">A single active site specifically recognizes both ATP and CTP and is responsible for their addition.</text>
</comment>
<evidence type="ECO:0000259" key="12">
    <source>
        <dbReference type="Pfam" id="PF09249"/>
    </source>
</evidence>
<dbReference type="Gene3D" id="3.30.460.10">
    <property type="entry name" value="Beta Polymerase, domain 2"/>
    <property type="match status" value="1"/>
</dbReference>
<dbReference type="InterPro" id="IPR002934">
    <property type="entry name" value="Polymerase_NTP_transf_dom"/>
</dbReference>
<feature type="domain" description="tRNA nucleotidyltransferase substrate binding" evidence="12">
    <location>
        <begin position="149"/>
        <end position="263"/>
    </location>
</feature>
<protein>
    <recommendedName>
        <fullName evidence="10">CCA-adding enzyme</fullName>
        <ecNumber evidence="10">2.7.7.72</ecNumber>
    </recommendedName>
    <alternativeName>
        <fullName evidence="10">CCA tRNA nucleotidyltransferase</fullName>
    </alternativeName>
    <alternativeName>
        <fullName evidence="10">tRNA CCA-pyrophosphorylase</fullName>
    </alternativeName>
    <alternativeName>
        <fullName evidence="10">tRNA adenylyl-/cytidylyl- transferase</fullName>
    </alternativeName>
    <alternativeName>
        <fullName evidence="10">tRNA nucleotidyltransferase</fullName>
    </alternativeName>
    <alternativeName>
        <fullName evidence="10">tRNA-NT</fullName>
    </alternativeName>
</protein>
<sequence>MEERVLSSVKPTAEETKRIESAVSTLLLKINDYASARLSSLRIEPLLVGSVSKGTFMRNPDVDIFIRFPASLPRKDLEKKGVEIGMAVLDEPFLKYAEHPYVRGKYKGIAIDLVPCYSISDSARKMSAVDRTPFHTEFINRYMNDLEKDQVRLLKQFFKGIGVYGAEARTHGFSGYLCELLILSYGSFIAVVEKGCGWTYRTVIVPPHAKLGEKLKETDSCLIVPDPVDNERNVAAALEKDSFALAVLAFRQYSARPGLNFFFPGKVRRRSLSEIRKYIEESGHGLVVLRLPRPDIIDDNLYPQISKAVKNLTRFLEEYGFEVNRTQAAADTEVRFAFEMKHRNHPSMWLREGPYGWSPNSVNFIEKHRKNGADVFISDGRLYSETGREFRTPVELLSKMIGSVSLGADIDGLKKKIIIESDSEAVTIENLEVLSGLLFHTFPWERDAS</sequence>
<feature type="binding site" evidence="10">
    <location>
        <position position="155"/>
    </location>
    <ligand>
        <name>CTP</name>
        <dbReference type="ChEBI" id="CHEBI:37563"/>
    </ligand>
</feature>
<evidence type="ECO:0000256" key="4">
    <source>
        <dbReference type="ARBA" id="ARBA00022723"/>
    </source>
</evidence>
<dbReference type="GO" id="GO:0000287">
    <property type="term" value="F:magnesium ion binding"/>
    <property type="evidence" value="ECO:0007669"/>
    <property type="project" value="UniProtKB-UniRule"/>
</dbReference>
<dbReference type="GO" id="GO:0005524">
    <property type="term" value="F:ATP binding"/>
    <property type="evidence" value="ECO:0007669"/>
    <property type="project" value="UniProtKB-UniRule"/>
</dbReference>
<feature type="binding site" evidence="10">
    <location>
        <position position="155"/>
    </location>
    <ligand>
        <name>ATP</name>
        <dbReference type="ChEBI" id="CHEBI:30616"/>
    </ligand>
</feature>
<reference evidence="14" key="1">
    <citation type="submission" date="2021-04" db="EMBL/GenBank/DDBJ databases">
        <title>Genomic insights into ecological role and evolution of a novel Thermoplasmata order Candidatus Sysuiplasmatales.</title>
        <authorList>
            <person name="Yuan Y."/>
        </authorList>
    </citation>
    <scope>NUCLEOTIDE SEQUENCE</scope>
    <source>
        <strain evidence="15">TUT19-bin139</strain>
        <strain evidence="14">YP2-bin.285</strain>
    </source>
</reference>
<evidence type="ECO:0000256" key="8">
    <source>
        <dbReference type="ARBA" id="ARBA00022842"/>
    </source>
</evidence>
<dbReference type="CDD" id="cd05400">
    <property type="entry name" value="NT_2-5OAS_ClassI-CCAase"/>
    <property type="match status" value="1"/>
</dbReference>
<feature type="binding site" evidence="10">
    <location>
        <position position="135"/>
    </location>
    <ligand>
        <name>CTP</name>
        <dbReference type="ChEBI" id="CHEBI:37563"/>
    </ligand>
</feature>
<keyword evidence="3 10" id="KW-0548">Nucleotidyltransferase</keyword>
<dbReference type="Gene3D" id="3.30.70.590">
    <property type="entry name" value="Poly(A) polymerase predicted RNA binding domain"/>
    <property type="match status" value="1"/>
</dbReference>
<dbReference type="GO" id="GO:0001680">
    <property type="term" value="P:tRNA 3'-terminal CCA addition"/>
    <property type="evidence" value="ECO:0007669"/>
    <property type="project" value="UniProtKB-UniRule"/>
</dbReference>
<feature type="binding site" evidence="10">
    <location>
        <position position="112"/>
    </location>
    <ligand>
        <name>Mg(2+)</name>
        <dbReference type="ChEBI" id="CHEBI:18420"/>
    </ligand>
</feature>
<dbReference type="HAMAP" id="MF_01264">
    <property type="entry name" value="CCA_arch"/>
    <property type="match status" value="1"/>
</dbReference>
<feature type="binding site" evidence="10">
    <location>
        <position position="164"/>
    </location>
    <ligand>
        <name>CTP</name>
        <dbReference type="ChEBI" id="CHEBI:37563"/>
    </ligand>
</feature>
<feature type="binding site" evidence="10">
    <location>
        <position position="50"/>
    </location>
    <ligand>
        <name>CTP</name>
        <dbReference type="ChEBI" id="CHEBI:37563"/>
    </ligand>
</feature>
<comment type="function">
    <text evidence="10">Catalyzes the addition and repair of the essential 3'-terminal CCA sequence in tRNAs without using a nucleic acid template. Adds these three nucleotides in the order of C, C, and A to the tRNA nucleotide-73, using CTP and ATP as substrates and producing inorganic pyrophosphate. tRNA 3'-terminal CCA addition is required both for tRNA processing and repair. Also involved in tRNA surveillance by mediating tandem CCA addition to generate a CCACCA at the 3' terminus of unstable tRNAs. While stable tRNAs receive only 3'-terminal CCA, unstable tRNAs are marked with CCACCA and rapidly degraded.</text>
</comment>
<comment type="similarity">
    <text evidence="10">Belongs to the tRNA nucleotidyltransferase/poly(A) polymerase family. Archaeal CCA-adding enzyme subfamily.</text>
</comment>
<dbReference type="PANTHER" id="PTHR39643:SF1">
    <property type="entry name" value="CCA-ADDING ENZYME"/>
    <property type="match status" value="1"/>
</dbReference>
<dbReference type="GO" id="GO:0000049">
    <property type="term" value="F:tRNA binding"/>
    <property type="evidence" value="ECO:0007669"/>
    <property type="project" value="UniProtKB-UniRule"/>
</dbReference>
<dbReference type="EC" id="2.7.7.72" evidence="10"/>
<keyword evidence="2 10" id="KW-0819">tRNA processing</keyword>
<dbReference type="PIRSF" id="PIRSF005335">
    <property type="entry name" value="CCA_arch"/>
    <property type="match status" value="1"/>
</dbReference>
<keyword evidence="7 10" id="KW-0067">ATP-binding</keyword>
<dbReference type="PANTHER" id="PTHR39643">
    <property type="entry name" value="CCA-ADDING ENZYME"/>
    <property type="match status" value="1"/>
</dbReference>
<comment type="caution">
    <text evidence="14">The sequence shown here is derived from an EMBL/GenBank/DDBJ whole genome shotgun (WGS) entry which is preliminary data.</text>
</comment>
<dbReference type="Pfam" id="PF01909">
    <property type="entry name" value="NTP_transf_2"/>
    <property type="match status" value="1"/>
</dbReference>
<feature type="binding site" evidence="10">
    <location>
        <position position="135"/>
    </location>
    <ligand>
        <name>ATP</name>
        <dbReference type="ChEBI" id="CHEBI:30616"/>
    </ligand>
</feature>
<dbReference type="InterPro" id="IPR015329">
    <property type="entry name" value="tRNA_NucTransf2"/>
</dbReference>
<evidence type="ECO:0000259" key="11">
    <source>
        <dbReference type="Pfam" id="PF01909"/>
    </source>
</evidence>
<feature type="domain" description="CCA-adding enzyme C-terminal" evidence="13">
    <location>
        <begin position="285"/>
        <end position="411"/>
    </location>
</feature>
<evidence type="ECO:0000259" key="13">
    <source>
        <dbReference type="Pfam" id="PF21133"/>
    </source>
</evidence>
<dbReference type="SUPFAM" id="SSF81301">
    <property type="entry name" value="Nucleotidyltransferase"/>
    <property type="match status" value="1"/>
</dbReference>
<feature type="binding site" evidence="10">
    <location>
        <position position="53"/>
    </location>
    <ligand>
        <name>CTP</name>
        <dbReference type="ChEBI" id="CHEBI:37563"/>
    </ligand>
</feature>
<comment type="subunit">
    <text evidence="10">Homodimer.</text>
</comment>
<dbReference type="InterPro" id="IPR048833">
    <property type="entry name" value="CAA_C"/>
</dbReference>
<dbReference type="Proteomes" id="UP000716004">
    <property type="component" value="Unassembled WGS sequence"/>
</dbReference>